<dbReference type="EMBL" id="JAAAID010000641">
    <property type="protein sequence ID" value="KAG0015299.1"/>
    <property type="molecule type" value="Genomic_DNA"/>
</dbReference>
<feature type="compositionally biased region" description="Polar residues" evidence="1">
    <location>
        <begin position="1114"/>
        <end position="1125"/>
    </location>
</feature>
<feature type="region of interest" description="Disordered" evidence="1">
    <location>
        <begin position="332"/>
        <end position="383"/>
    </location>
</feature>
<feature type="compositionally biased region" description="Acidic residues" evidence="1">
    <location>
        <begin position="483"/>
        <end position="535"/>
    </location>
</feature>
<reference evidence="2" key="1">
    <citation type="journal article" date="2020" name="Fungal Divers.">
        <title>Resolving the Mortierellaceae phylogeny through synthesis of multi-gene phylogenetics and phylogenomics.</title>
        <authorList>
            <person name="Vandepol N."/>
            <person name="Liber J."/>
            <person name="Desiro A."/>
            <person name="Na H."/>
            <person name="Kennedy M."/>
            <person name="Barry K."/>
            <person name="Grigoriev I.V."/>
            <person name="Miller A.N."/>
            <person name="O'Donnell K."/>
            <person name="Stajich J.E."/>
            <person name="Bonito G."/>
        </authorList>
    </citation>
    <scope>NUCLEOTIDE SEQUENCE</scope>
    <source>
        <strain evidence="2">NRRL 2769</strain>
    </source>
</reference>
<feature type="region of interest" description="Disordered" evidence="1">
    <location>
        <begin position="889"/>
        <end position="948"/>
    </location>
</feature>
<feature type="compositionally biased region" description="Low complexity" evidence="1">
    <location>
        <begin position="853"/>
        <end position="863"/>
    </location>
</feature>
<feature type="compositionally biased region" description="Low complexity" evidence="1">
    <location>
        <begin position="918"/>
        <end position="943"/>
    </location>
</feature>
<feature type="region of interest" description="Disordered" evidence="1">
    <location>
        <begin position="827"/>
        <end position="875"/>
    </location>
</feature>
<feature type="region of interest" description="Disordered" evidence="1">
    <location>
        <begin position="961"/>
        <end position="993"/>
    </location>
</feature>
<organism evidence="2 3">
    <name type="scientific">Entomortierella chlamydospora</name>
    <dbReference type="NCBI Taxonomy" id="101097"/>
    <lineage>
        <taxon>Eukaryota</taxon>
        <taxon>Fungi</taxon>
        <taxon>Fungi incertae sedis</taxon>
        <taxon>Mucoromycota</taxon>
        <taxon>Mortierellomycotina</taxon>
        <taxon>Mortierellomycetes</taxon>
        <taxon>Mortierellales</taxon>
        <taxon>Mortierellaceae</taxon>
        <taxon>Entomortierella</taxon>
    </lineage>
</organism>
<feature type="compositionally biased region" description="Basic and acidic residues" evidence="1">
    <location>
        <begin position="352"/>
        <end position="361"/>
    </location>
</feature>
<feature type="compositionally biased region" description="Acidic residues" evidence="1">
    <location>
        <begin position="230"/>
        <end position="283"/>
    </location>
</feature>
<feature type="compositionally biased region" description="Low complexity" evidence="1">
    <location>
        <begin position="469"/>
        <end position="482"/>
    </location>
</feature>
<dbReference type="Proteomes" id="UP000703661">
    <property type="component" value="Unassembled WGS sequence"/>
</dbReference>
<keyword evidence="3" id="KW-1185">Reference proteome</keyword>
<dbReference type="PANTHER" id="PTHR13275">
    <property type="entry name" value="YL-1 PROTEIN TRANSCRIPTION FACTOR-LIKE 1"/>
    <property type="match status" value="1"/>
</dbReference>
<proteinExistence type="predicted"/>
<protein>
    <submittedName>
        <fullName evidence="2">Uncharacterized protein</fullName>
    </submittedName>
</protein>
<evidence type="ECO:0000313" key="2">
    <source>
        <dbReference type="EMBL" id="KAG0015299.1"/>
    </source>
</evidence>
<evidence type="ECO:0000256" key="1">
    <source>
        <dbReference type="SAM" id="MobiDB-lite"/>
    </source>
</evidence>
<evidence type="ECO:0000313" key="3">
    <source>
        <dbReference type="Proteomes" id="UP000703661"/>
    </source>
</evidence>
<feature type="region of interest" description="Disordered" evidence="1">
    <location>
        <begin position="165"/>
        <end position="285"/>
    </location>
</feature>
<feature type="compositionally biased region" description="Polar residues" evidence="1">
    <location>
        <begin position="827"/>
        <end position="841"/>
    </location>
</feature>
<comment type="caution">
    <text evidence="2">The sequence shown here is derived from an EMBL/GenBank/DDBJ whole genome shotgun (WGS) entry which is preliminary data.</text>
</comment>
<feature type="compositionally biased region" description="Acidic residues" evidence="1">
    <location>
        <begin position="416"/>
        <end position="436"/>
    </location>
</feature>
<feature type="region of interest" description="Disordered" evidence="1">
    <location>
        <begin position="1029"/>
        <end position="1055"/>
    </location>
</feature>
<feature type="compositionally biased region" description="Low complexity" evidence="1">
    <location>
        <begin position="128"/>
        <end position="140"/>
    </location>
</feature>
<accession>A0A9P6T040</accession>
<dbReference type="PANTHER" id="PTHR13275:SF4">
    <property type="entry name" value="VACUOLAR PROTEIN SORTING-ASSOCIATED PROTEIN 72 HOMOLOG"/>
    <property type="match status" value="1"/>
</dbReference>
<feature type="compositionally biased region" description="Polar residues" evidence="1">
    <location>
        <begin position="1309"/>
        <end position="1320"/>
    </location>
</feature>
<feature type="compositionally biased region" description="Acidic residues" evidence="1">
    <location>
        <begin position="1226"/>
        <end position="1243"/>
    </location>
</feature>
<feature type="compositionally biased region" description="Low complexity" evidence="1">
    <location>
        <begin position="965"/>
        <end position="988"/>
    </location>
</feature>
<feature type="compositionally biased region" description="Polar residues" evidence="1">
    <location>
        <begin position="185"/>
        <end position="200"/>
    </location>
</feature>
<feature type="compositionally biased region" description="Polar residues" evidence="1">
    <location>
        <begin position="1194"/>
        <end position="1203"/>
    </location>
</feature>
<gene>
    <name evidence="2" type="ORF">BGZ80_009938</name>
</gene>
<dbReference type="GO" id="GO:0005634">
    <property type="term" value="C:nucleus"/>
    <property type="evidence" value="ECO:0007669"/>
    <property type="project" value="TreeGrafter"/>
</dbReference>
<feature type="compositionally biased region" description="Polar residues" evidence="1">
    <location>
        <begin position="1156"/>
        <end position="1178"/>
    </location>
</feature>
<name>A0A9P6T040_9FUNG</name>
<feature type="compositionally biased region" description="Polar residues" evidence="1">
    <location>
        <begin position="1032"/>
        <end position="1055"/>
    </location>
</feature>
<feature type="compositionally biased region" description="Low complexity" evidence="1">
    <location>
        <begin position="894"/>
        <end position="908"/>
    </location>
</feature>
<sequence length="1330" mass="146193">MQPSQKTNAPKLVFGSSLDYQERRKRLRLLPPSPPVGLNPFHAPTVNALEGMFERVMAIANASNKPSSSSSSKWHPNSQHRFLVDHNKPEERDTIASWPADPLVISSVKKSSHTHKGCERPQMPSVWSTLSEPTSSTEPSQNGYRYMLPPSNVSSAMEAAQKPQEHPSVFAQPPQKWASVHQEFTESTTQPPRVASTNVPEITRPLKRDRSPAPADDGAESEASVVELLSSDDENISEVSEVEEEEEEEEEDDGIEEIAIQEEYEEYEEYEDEYDQAEEDALEDERKELHPGFAVEHEDFKNYRPQMDRGYQQLTGVMTLDDSEDEQTAYDNLQDYNEAEAESGEQSQSWRRTTDSMRSHGFDTNIQQPAEAEPGEQIHLWHRSMDSTRLQGFDTNIQQPFNYGVSELDHSQEDGYSVEEDVEEGYSEGDVGEEQEQPQTYASDTETRAFTPASESSQIDREKSPSHASSELPSDDVVLLLDSDNEEPEENELLSNDGQDEIEDEEWAEEEEEEEEEEDDDDEEEEEEEEEENADEGAHHLQDEDEGRNGVVGLDSDHLESRLEREALVAEEKYNENEDFIEGDMQDSIDQAAAFSPLVLSDSAQGLGGSEIMESVEILEHESTPVLAAEEPATDEVVVTLDTLDNTSVDVEVDIIMSDNLAQASGDGQQRDHQTIFEDVHSITDILGDNEMAAVDEQVFSTTYPLVNMDVADPTEQYIARAMPSATQNKDSSTSSMDLEPASTAFDLQVISELSETQVENEPIPQTLREQAFSADFNPEHVSLLERLRAVAQEEKIALVTRDLSPDMDLDKFPILLRRATSVQPITAPDDQNTVQSTSPTKVLDPTTAADNSTSSGTELSSSAPRKARLSRTSTIAQTVRDGKAFIEKIEARSSPNSKSSQSLRSSSNITDAMDDIPSSPTLSVVSVPESNTESVSTTNSSSTRHRSEVRLLVEEARAFCSGIPGPSRTGSNSSSTSAPPAQPVSSPAHRPLTVDTVAPLPAKAQSVGSSPSRGAGYVRRRISFGEGNDPSLISGSEQQALASPASSINSPTASRTRGIGVVDLAAENVIQSTVVGNHALRLFINSTSPVISTGFQTESQANDQEPPAASPGVHSQAQAQTQAHPVTPAFTFGQMPSGITGSGSTRSNSNTNTSVGFSFGTSFVTTPRETSRESSVSPRKGTPFVIEPGIPSSAKSLNPQKNPQDRETIEIAIKSFKKDDKPEGGDEEEEEDHERDDEDEHEDEHHQADSDNDADNDIDNPSLHLVPTQESQDSPITIMVRAPKKKKTPSKTKRKNVKRREATRLQKQRNSNSDKSNAETFADEPSSLE</sequence>
<feature type="region of interest" description="Disordered" evidence="1">
    <location>
        <begin position="1097"/>
        <end position="1330"/>
    </location>
</feature>
<feature type="compositionally biased region" description="Basic residues" evidence="1">
    <location>
        <begin position="1283"/>
        <end position="1299"/>
    </location>
</feature>
<feature type="compositionally biased region" description="Low complexity" evidence="1">
    <location>
        <begin position="1138"/>
        <end position="1155"/>
    </location>
</feature>
<feature type="region of interest" description="Disordered" evidence="1">
    <location>
        <begin position="112"/>
        <end position="144"/>
    </location>
</feature>
<feature type="region of interest" description="Disordered" evidence="1">
    <location>
        <begin position="401"/>
        <end position="559"/>
    </location>
</feature>